<name>A0A420XW90_9PEZI</name>
<evidence type="ECO:0000256" key="2">
    <source>
        <dbReference type="SAM" id="Phobius"/>
    </source>
</evidence>
<feature type="region of interest" description="Disordered" evidence="1">
    <location>
        <begin position="88"/>
        <end position="121"/>
    </location>
</feature>
<dbReference type="EMBL" id="QVQW01000133">
    <property type="protein sequence ID" value="RKU39907.1"/>
    <property type="molecule type" value="Genomic_DNA"/>
</dbReference>
<dbReference type="GO" id="GO:0006626">
    <property type="term" value="P:protein targeting to mitochondrion"/>
    <property type="evidence" value="ECO:0007669"/>
    <property type="project" value="TreeGrafter"/>
</dbReference>
<evidence type="ECO:0000313" key="4">
    <source>
        <dbReference type="Proteomes" id="UP000275385"/>
    </source>
</evidence>
<evidence type="ECO:0000313" key="3">
    <source>
        <dbReference type="EMBL" id="RKU39907.1"/>
    </source>
</evidence>
<dbReference type="AlphaFoldDB" id="A0A420XW90"/>
<protein>
    <recommendedName>
        <fullName evidence="5">Mitochondrial outer membrane protein OM14 C-terminal domain-containing protein</fullName>
    </recommendedName>
</protein>
<feature type="region of interest" description="Disordered" evidence="1">
    <location>
        <begin position="42"/>
        <end position="76"/>
    </location>
</feature>
<reference evidence="3 4" key="1">
    <citation type="submission" date="2018-08" db="EMBL/GenBank/DDBJ databases">
        <title>Draft genome of the lignicolous fungus Coniochaeta pulveracea.</title>
        <authorList>
            <person name="Borstlap C.J."/>
            <person name="De Witt R.N."/>
            <person name="Botha A."/>
            <person name="Volschenk H."/>
        </authorList>
    </citation>
    <scope>NUCLEOTIDE SEQUENCE [LARGE SCALE GENOMIC DNA]</scope>
    <source>
        <strain evidence="3 4">CAB683</strain>
    </source>
</reference>
<keyword evidence="4" id="KW-1185">Reference proteome</keyword>
<organism evidence="3 4">
    <name type="scientific">Coniochaeta pulveracea</name>
    <dbReference type="NCBI Taxonomy" id="177199"/>
    <lineage>
        <taxon>Eukaryota</taxon>
        <taxon>Fungi</taxon>
        <taxon>Dikarya</taxon>
        <taxon>Ascomycota</taxon>
        <taxon>Pezizomycotina</taxon>
        <taxon>Sordariomycetes</taxon>
        <taxon>Sordariomycetidae</taxon>
        <taxon>Coniochaetales</taxon>
        <taxon>Coniochaetaceae</taxon>
        <taxon>Coniochaeta</taxon>
    </lineage>
</organism>
<dbReference type="STRING" id="177199.A0A420XW90"/>
<evidence type="ECO:0000256" key="1">
    <source>
        <dbReference type="SAM" id="MobiDB-lite"/>
    </source>
</evidence>
<feature type="compositionally biased region" description="Basic and acidic residues" evidence="1">
    <location>
        <begin position="88"/>
        <end position="120"/>
    </location>
</feature>
<gene>
    <name evidence="3" type="ORF">DL546_001446</name>
</gene>
<feature type="compositionally biased region" description="Low complexity" evidence="1">
    <location>
        <begin position="50"/>
        <end position="76"/>
    </location>
</feature>
<dbReference type="GO" id="GO:0005741">
    <property type="term" value="C:mitochondrial outer membrane"/>
    <property type="evidence" value="ECO:0007669"/>
    <property type="project" value="InterPro"/>
</dbReference>
<sequence length="211" mass="22768">MCSSPSFITYNTIPHHHQLTRLAIHIPHSATDIMASYADIAAKGPKQTPEEAAAPQPPSVSVSDVETSTSSLVDVDTPSVHTVPADFREQEVKTETQADRLEQEAKEAEDRARAEADLAKKKAKRSAHKADSWLTSYFENLSEGAAATLAVSNFVAVLGLSGWLGYKAYGLYERRVLGWKHAGIGLGVLGVVGAFEGVFTTYLNKGKNKKA</sequence>
<comment type="caution">
    <text evidence="3">The sequence shown here is derived from an EMBL/GenBank/DDBJ whole genome shotgun (WGS) entry which is preliminary data.</text>
</comment>
<keyword evidence="2" id="KW-0472">Membrane</keyword>
<dbReference type="Proteomes" id="UP000275385">
    <property type="component" value="Unassembled WGS sequence"/>
</dbReference>
<dbReference type="GO" id="GO:1990593">
    <property type="term" value="F:nascent polypeptide-associated complex binding"/>
    <property type="evidence" value="ECO:0007669"/>
    <property type="project" value="InterPro"/>
</dbReference>
<dbReference type="PANTHER" id="PTHR38402:SF1">
    <property type="entry name" value="MITOCHONDRIAL OUTER MEMBRANE PROTEIN OM14"/>
    <property type="match status" value="1"/>
</dbReference>
<evidence type="ECO:0008006" key="5">
    <source>
        <dbReference type="Google" id="ProtNLM"/>
    </source>
</evidence>
<accession>A0A420XW90</accession>
<keyword evidence="2" id="KW-0812">Transmembrane</keyword>
<dbReference type="InterPro" id="IPR039454">
    <property type="entry name" value="OM14"/>
</dbReference>
<feature type="transmembrane region" description="Helical" evidence="2">
    <location>
        <begin position="184"/>
        <end position="203"/>
    </location>
</feature>
<dbReference type="OrthoDB" id="20198at2759"/>
<keyword evidence="2" id="KW-1133">Transmembrane helix</keyword>
<feature type="transmembrane region" description="Helical" evidence="2">
    <location>
        <begin position="144"/>
        <end position="164"/>
    </location>
</feature>
<proteinExistence type="predicted"/>
<dbReference type="PANTHER" id="PTHR38402">
    <property type="entry name" value="MITOCHONDRIAL OUTER MEMBRANE PROTEIN OM14"/>
    <property type="match status" value="1"/>
</dbReference>